<dbReference type="PANTHER" id="PTHR36509">
    <property type="entry name" value="BLL3101 PROTEIN"/>
    <property type="match status" value="1"/>
</dbReference>
<sequence>MNCNTPTIKSLSSRAFMLLVSIFMLSQPLQAQEDITSTVEYKLAYNLGVQATLYGWAPVMMDVALEHQTSVDAPMNNGQAPLNQLGPITRLWDYRDRSYTTPNNDTYYIQGWAYLENNPMVLFIPEVKNRYFIEQILDMYTESVVDLCNATIGDKGGYFILAKRGETFENPDNLPVHYSNTRYIWLAGRLGVDASEADHKIAQELQKEFRLMPLSDYPNGGQNPEPLVAVGAPKVNFPKGMDWFERFDRVLAENYLEEDRSLTDQFKYIGIGNGKMDELTEVQKEAMVKGFGDAFQMILHTAKNTNTPVNGWNYEYNAGKYGADYLQRAAINMNSIGLNSPERAMYPKRYFDDKGEVLNGKNAYEITLPADMAVNKEVGGFWSITMYDAEDRFMVDNEIDRYKVGSMTEGMVYNKDGSLTIYISHEKPKNKKQLKNWLPAPNADFMLQCRLYEPNEKVVIGEFHLPELYKVK</sequence>
<gene>
    <name evidence="4" type="ORF">HHU12_12135</name>
</gene>
<reference evidence="4 5" key="1">
    <citation type="submission" date="2020-04" db="EMBL/GenBank/DDBJ databases">
        <title>Flammeovirga sp. SR4, a novel species isolated from seawater.</title>
        <authorList>
            <person name="Wang X."/>
        </authorList>
    </citation>
    <scope>NUCLEOTIDE SEQUENCE [LARGE SCALE GENOMIC DNA]</scope>
    <source>
        <strain evidence="4 5">ATCC 23126</strain>
    </source>
</reference>
<evidence type="ECO:0000259" key="2">
    <source>
        <dbReference type="Pfam" id="PF06742"/>
    </source>
</evidence>
<dbReference type="PANTHER" id="PTHR36509:SF2">
    <property type="entry name" value="BLL3101 PROTEIN"/>
    <property type="match status" value="1"/>
</dbReference>
<evidence type="ECO:0000313" key="4">
    <source>
        <dbReference type="EMBL" id="NME68711.1"/>
    </source>
</evidence>
<keyword evidence="5" id="KW-1185">Reference proteome</keyword>
<dbReference type="EMBL" id="JABANE010000027">
    <property type="protein sequence ID" value="NME68711.1"/>
    <property type="molecule type" value="Genomic_DNA"/>
</dbReference>
<dbReference type="Gene3D" id="2.60.120.600">
    <property type="entry name" value="Domain of unknown function DUF1214, C-terminal domain"/>
    <property type="match status" value="1"/>
</dbReference>
<dbReference type="InterPro" id="IPR010679">
    <property type="entry name" value="DUF1254"/>
</dbReference>
<accession>A0A7X9P366</accession>
<proteinExistence type="predicted"/>
<dbReference type="SUPFAM" id="SSF160935">
    <property type="entry name" value="VPA0735-like"/>
    <property type="match status" value="1"/>
</dbReference>
<feature type="domain" description="DUF1214" evidence="2">
    <location>
        <begin position="344"/>
        <end position="455"/>
    </location>
</feature>
<evidence type="ECO:0000313" key="5">
    <source>
        <dbReference type="Proteomes" id="UP000576082"/>
    </source>
</evidence>
<keyword evidence="1" id="KW-0732">Signal</keyword>
<feature type="signal peptide" evidence="1">
    <location>
        <begin position="1"/>
        <end position="31"/>
    </location>
</feature>
<dbReference type="RefSeq" id="WP_169657006.1">
    <property type="nucleotide sequence ID" value="NZ_JABANE010000027.1"/>
</dbReference>
<dbReference type="InterPro" id="IPR037049">
    <property type="entry name" value="DUF1214_C_sf"/>
</dbReference>
<comment type="caution">
    <text evidence="4">The sequence shown here is derived from an EMBL/GenBank/DDBJ whole genome shotgun (WGS) entry which is preliminary data.</text>
</comment>
<protein>
    <submittedName>
        <fullName evidence="4">DUF1254 domain-containing protein</fullName>
    </submittedName>
</protein>
<feature type="domain" description="DUF1254" evidence="3">
    <location>
        <begin position="83"/>
        <end position="213"/>
    </location>
</feature>
<dbReference type="Pfam" id="PF06742">
    <property type="entry name" value="DUF1214"/>
    <property type="match status" value="1"/>
</dbReference>
<name>A0A7X9P366_9BACT</name>
<evidence type="ECO:0000256" key="1">
    <source>
        <dbReference type="SAM" id="SignalP"/>
    </source>
</evidence>
<evidence type="ECO:0000259" key="3">
    <source>
        <dbReference type="Pfam" id="PF06863"/>
    </source>
</evidence>
<dbReference type="InterPro" id="IPR010621">
    <property type="entry name" value="DUF1214"/>
</dbReference>
<dbReference type="AlphaFoldDB" id="A0A7X9P366"/>
<dbReference type="Gene3D" id="2.60.40.1610">
    <property type="entry name" value="Domain of unknown function DUF1254"/>
    <property type="match status" value="1"/>
</dbReference>
<organism evidence="4 5">
    <name type="scientific">Flammeovirga aprica JL-4</name>
    <dbReference type="NCBI Taxonomy" id="694437"/>
    <lineage>
        <taxon>Bacteria</taxon>
        <taxon>Pseudomonadati</taxon>
        <taxon>Bacteroidota</taxon>
        <taxon>Cytophagia</taxon>
        <taxon>Cytophagales</taxon>
        <taxon>Flammeovirgaceae</taxon>
        <taxon>Flammeovirga</taxon>
    </lineage>
</organism>
<dbReference type="Pfam" id="PF06863">
    <property type="entry name" value="DUF1254"/>
    <property type="match status" value="1"/>
</dbReference>
<feature type="chain" id="PRO_5031000875" evidence="1">
    <location>
        <begin position="32"/>
        <end position="472"/>
    </location>
</feature>
<dbReference type="Proteomes" id="UP000576082">
    <property type="component" value="Unassembled WGS sequence"/>
</dbReference>
<dbReference type="InterPro" id="IPR037050">
    <property type="entry name" value="DUF1254_sf"/>
</dbReference>